<feature type="compositionally biased region" description="Basic and acidic residues" evidence="1">
    <location>
        <begin position="63"/>
        <end position="73"/>
    </location>
</feature>
<dbReference type="Pfam" id="PF03473">
    <property type="entry name" value="MOSC"/>
    <property type="match status" value="1"/>
</dbReference>
<feature type="domain" description="MOSC" evidence="2">
    <location>
        <begin position="263"/>
        <end position="487"/>
    </location>
</feature>
<feature type="region of interest" description="Disordered" evidence="1">
    <location>
        <begin position="124"/>
        <end position="149"/>
    </location>
</feature>
<dbReference type="PROSITE" id="PS51340">
    <property type="entry name" value="MOSC"/>
    <property type="match status" value="1"/>
</dbReference>
<accession>A0A316YIJ0</accession>
<dbReference type="EMBL" id="KZ819637">
    <property type="protein sequence ID" value="PWN88896.1"/>
    <property type="molecule type" value="Genomic_DNA"/>
</dbReference>
<dbReference type="InParanoid" id="A0A316YIJ0"/>
<dbReference type="InterPro" id="IPR005303">
    <property type="entry name" value="MOCOS_middle"/>
</dbReference>
<dbReference type="AlphaFoldDB" id="A0A316YIJ0"/>
<keyword evidence="4" id="KW-1185">Reference proteome</keyword>
<evidence type="ECO:0000259" key="2">
    <source>
        <dbReference type="PROSITE" id="PS51340"/>
    </source>
</evidence>
<evidence type="ECO:0000313" key="4">
    <source>
        <dbReference type="Proteomes" id="UP000245768"/>
    </source>
</evidence>
<proteinExistence type="predicted"/>
<dbReference type="Pfam" id="PF03476">
    <property type="entry name" value="MOSC_N"/>
    <property type="match status" value="1"/>
</dbReference>
<dbReference type="GO" id="GO:0003824">
    <property type="term" value="F:catalytic activity"/>
    <property type="evidence" value="ECO:0007669"/>
    <property type="project" value="InterPro"/>
</dbReference>
<feature type="compositionally biased region" description="Basic and acidic residues" evidence="1">
    <location>
        <begin position="138"/>
        <end position="149"/>
    </location>
</feature>
<dbReference type="GO" id="GO:0030170">
    <property type="term" value="F:pyridoxal phosphate binding"/>
    <property type="evidence" value="ECO:0007669"/>
    <property type="project" value="InterPro"/>
</dbReference>
<protein>
    <recommendedName>
        <fullName evidence="2">MOSC domain-containing protein</fullName>
    </recommendedName>
</protein>
<reference evidence="3 4" key="1">
    <citation type="journal article" date="2018" name="Mol. Biol. Evol.">
        <title>Broad Genomic Sampling Reveals a Smut Pathogenic Ancestry of the Fungal Clade Ustilaginomycotina.</title>
        <authorList>
            <person name="Kijpornyongpan T."/>
            <person name="Mondo S.J."/>
            <person name="Barry K."/>
            <person name="Sandor L."/>
            <person name="Lee J."/>
            <person name="Lipzen A."/>
            <person name="Pangilinan J."/>
            <person name="LaButti K."/>
            <person name="Hainaut M."/>
            <person name="Henrissat B."/>
            <person name="Grigoriev I.V."/>
            <person name="Spatafora J.W."/>
            <person name="Aime M.C."/>
        </authorList>
    </citation>
    <scope>NUCLEOTIDE SEQUENCE [LARGE SCALE GENOMIC DNA]</scope>
    <source>
        <strain evidence="3 4">MCA 4198</strain>
    </source>
</reference>
<dbReference type="GeneID" id="37045506"/>
<dbReference type="InterPro" id="IPR005302">
    <property type="entry name" value="MoCF_Sase_C"/>
</dbReference>
<gene>
    <name evidence="3" type="ORF">FA10DRAFT_280072</name>
</gene>
<evidence type="ECO:0000256" key="1">
    <source>
        <dbReference type="SAM" id="MobiDB-lite"/>
    </source>
</evidence>
<dbReference type="RefSeq" id="XP_025376094.1">
    <property type="nucleotide sequence ID" value="XM_025523590.1"/>
</dbReference>
<sequence>MANGGLLRDPQRYLTDPSAQRQLGVQLLVLAVLLAVSAYSHFIHRRHSTKTRQQQHASHAGGRLHDDDETAGAHEETVAEVDRLVVYPIKSCAGCVVGERGRAMRLDRKGFQYDRRWMVVRPTRRSVSEGQGSANEGTKGEGETVKWEKQSLREEPRLTLVRPEIVEEEDGRAVLRLSISDRAPQQDAARCAIEVPLRPTRAMLDRWQAVCDVEMWGDVADGRIVEMDARYAGPYSGSPSQWLSEFLGYEAVLLQFDDAARGPRAPFPIWKPPASSAAWPEARRAALGGPTRIEFQDEYPLLVSTVESLAAVQGQIQTAVLDETKLRSLDRAHWRTASNDEADDVSLKMTAFRPNVVLRSRPGTRGFPPFSEDSWETIWIGPASASEHEQEGSDSISNISACLHLVARCKRCRLTTVDPVTAKQDKNVPLAMLRETRYRRSEAKKAGPCFGMYAVPEAMAAVDDALDGQGHEQRYGTLTVGDAVRVRWRPYALDDEVDRKRE</sequence>
<name>A0A316YIJ0_9BASI</name>
<feature type="region of interest" description="Disordered" evidence="1">
    <location>
        <begin position="45"/>
        <end position="73"/>
    </location>
</feature>
<organism evidence="3 4">
    <name type="scientific">Acaromyces ingoldii</name>
    <dbReference type="NCBI Taxonomy" id="215250"/>
    <lineage>
        <taxon>Eukaryota</taxon>
        <taxon>Fungi</taxon>
        <taxon>Dikarya</taxon>
        <taxon>Basidiomycota</taxon>
        <taxon>Ustilaginomycotina</taxon>
        <taxon>Exobasidiomycetes</taxon>
        <taxon>Exobasidiales</taxon>
        <taxon>Cryptobasidiaceae</taxon>
        <taxon>Acaromyces</taxon>
    </lineage>
</organism>
<dbReference type="SUPFAM" id="SSF141673">
    <property type="entry name" value="MOSC N-terminal domain-like"/>
    <property type="match status" value="1"/>
</dbReference>
<dbReference type="GO" id="GO:0030151">
    <property type="term" value="F:molybdenum ion binding"/>
    <property type="evidence" value="ECO:0007669"/>
    <property type="project" value="InterPro"/>
</dbReference>
<dbReference type="STRING" id="215250.A0A316YIJ0"/>
<dbReference type="OrthoDB" id="17255at2759"/>
<dbReference type="PANTHER" id="PTHR14237">
    <property type="entry name" value="MOLYBDOPTERIN COFACTOR SULFURASE MOSC"/>
    <property type="match status" value="1"/>
</dbReference>
<dbReference type="Proteomes" id="UP000245768">
    <property type="component" value="Unassembled WGS sequence"/>
</dbReference>
<dbReference type="PANTHER" id="PTHR14237:SF19">
    <property type="entry name" value="MITOCHONDRIAL AMIDOXIME REDUCING COMPONENT 1"/>
    <property type="match status" value="1"/>
</dbReference>
<evidence type="ECO:0000313" key="3">
    <source>
        <dbReference type="EMBL" id="PWN88896.1"/>
    </source>
</evidence>